<sequence length="320" mass="32879">MGSNFNDFGNYFGSQGGSGGQASNQYFSTLPRIPTPTAGAAMPGSVSAAERTTFTPTTGMGSGTTDLGRGFSSVPSIAPGLTNDFFGFLRSQIGEGATPFNLQSLLTSGGTTGEGQLSAPMNEIISQLLQFYSGGGDSNVPGFNTLQEMSQTGAPIDQTPAWEAMVEAAKRGIDESRANLRESFSFAGNLASSPFGRAETDFESQTAKDLNAQLIQAVTQAQESAAGRRLGAGTALAGGASDFGSYLQGLDQSSIDRLFDEFIRTRPEYSPLINAQFGAAGAFAPVLSNRFGLGAVGGLLGGAGAAASGISDIIRARRGE</sequence>
<organism evidence="1">
    <name type="scientific">marine sediment metagenome</name>
    <dbReference type="NCBI Taxonomy" id="412755"/>
    <lineage>
        <taxon>unclassified sequences</taxon>
        <taxon>metagenomes</taxon>
        <taxon>ecological metagenomes</taxon>
    </lineage>
</organism>
<proteinExistence type="predicted"/>
<gene>
    <name evidence="1" type="ORF">LCGC14_2217200</name>
</gene>
<evidence type="ECO:0000313" key="1">
    <source>
        <dbReference type="EMBL" id="KKL59253.1"/>
    </source>
</evidence>
<name>A0A0F9DC35_9ZZZZ</name>
<accession>A0A0F9DC35</accession>
<reference evidence="1" key="1">
    <citation type="journal article" date="2015" name="Nature">
        <title>Complex archaea that bridge the gap between prokaryotes and eukaryotes.</title>
        <authorList>
            <person name="Spang A."/>
            <person name="Saw J.H."/>
            <person name="Jorgensen S.L."/>
            <person name="Zaremba-Niedzwiedzka K."/>
            <person name="Martijn J."/>
            <person name="Lind A.E."/>
            <person name="van Eijk R."/>
            <person name="Schleper C."/>
            <person name="Guy L."/>
            <person name="Ettema T.J."/>
        </authorList>
    </citation>
    <scope>NUCLEOTIDE SEQUENCE</scope>
</reference>
<dbReference type="EMBL" id="LAZR01029548">
    <property type="protein sequence ID" value="KKL59253.1"/>
    <property type="molecule type" value="Genomic_DNA"/>
</dbReference>
<comment type="caution">
    <text evidence="1">The sequence shown here is derived from an EMBL/GenBank/DDBJ whole genome shotgun (WGS) entry which is preliminary data.</text>
</comment>
<protein>
    <submittedName>
        <fullName evidence="1">Uncharacterized protein</fullName>
    </submittedName>
</protein>
<dbReference type="AlphaFoldDB" id="A0A0F9DC35"/>